<protein>
    <submittedName>
        <fullName evidence="1">Uncharacterized protein</fullName>
    </submittedName>
</protein>
<dbReference type="Proteomes" id="UP001164653">
    <property type="component" value="Chromosome"/>
</dbReference>
<proteinExistence type="predicted"/>
<dbReference type="KEGG" id="dpf:ON006_22170"/>
<dbReference type="RefSeq" id="WP_244824523.1">
    <property type="nucleotide sequence ID" value="NZ_CP112998.1"/>
</dbReference>
<dbReference type="AlphaFoldDB" id="A0A9E8N6V4"/>
<accession>A0A9E8N6V4</accession>
<evidence type="ECO:0000313" key="1">
    <source>
        <dbReference type="EMBL" id="WAC10448.1"/>
    </source>
</evidence>
<keyword evidence="2" id="KW-1185">Reference proteome</keyword>
<gene>
    <name evidence="1" type="ORF">ON006_22170</name>
</gene>
<evidence type="ECO:0000313" key="2">
    <source>
        <dbReference type="Proteomes" id="UP001164653"/>
    </source>
</evidence>
<reference evidence="1" key="1">
    <citation type="submission" date="2022-11" db="EMBL/GenBank/DDBJ databases">
        <title>Dyadobacter pollutisoli sp. nov., isolated from plastic dumped soil.</title>
        <authorList>
            <person name="Kim J.M."/>
            <person name="Kim K.R."/>
            <person name="Lee J.K."/>
            <person name="Hao L."/>
            <person name="Jeon C.O."/>
        </authorList>
    </citation>
    <scope>NUCLEOTIDE SEQUENCE</scope>
    <source>
        <strain evidence="1">U1</strain>
    </source>
</reference>
<dbReference type="EMBL" id="CP112998">
    <property type="protein sequence ID" value="WAC10448.1"/>
    <property type="molecule type" value="Genomic_DNA"/>
</dbReference>
<organism evidence="1 2">
    <name type="scientific">Dyadobacter pollutisoli</name>
    <dbReference type="NCBI Taxonomy" id="2910158"/>
    <lineage>
        <taxon>Bacteria</taxon>
        <taxon>Pseudomonadati</taxon>
        <taxon>Bacteroidota</taxon>
        <taxon>Cytophagia</taxon>
        <taxon>Cytophagales</taxon>
        <taxon>Spirosomataceae</taxon>
        <taxon>Dyadobacter</taxon>
    </lineage>
</organism>
<sequence>MKALSNSQKDFSSITAAEAELLTQQFHVIKDFFQTFTSREMMESVNTMIEGFLFDEGLENVSPEMRVHIANNLRLTTFLVSLEESYRKVSLLQGG</sequence>
<name>A0A9E8N6V4_9BACT</name>